<evidence type="ECO:0000256" key="1">
    <source>
        <dbReference type="SAM" id="MobiDB-lite"/>
    </source>
</evidence>
<feature type="compositionally biased region" description="Gly residues" evidence="1">
    <location>
        <begin position="760"/>
        <end position="774"/>
    </location>
</feature>
<protein>
    <recommendedName>
        <fullName evidence="2">Cyclic nucleotide-binding domain-containing protein</fullName>
    </recommendedName>
</protein>
<feature type="region of interest" description="Disordered" evidence="1">
    <location>
        <begin position="1346"/>
        <end position="1432"/>
    </location>
</feature>
<comment type="caution">
    <text evidence="3">The sequence shown here is derived from an EMBL/GenBank/DDBJ whole genome shotgun (WGS) entry which is preliminary data.</text>
</comment>
<feature type="region of interest" description="Disordered" evidence="1">
    <location>
        <begin position="1118"/>
        <end position="1141"/>
    </location>
</feature>
<feature type="compositionally biased region" description="Polar residues" evidence="1">
    <location>
        <begin position="1214"/>
        <end position="1225"/>
    </location>
</feature>
<dbReference type="SUPFAM" id="SSF51206">
    <property type="entry name" value="cAMP-binding domain-like"/>
    <property type="match status" value="2"/>
</dbReference>
<dbReference type="InterPro" id="IPR014710">
    <property type="entry name" value="RmlC-like_jellyroll"/>
</dbReference>
<dbReference type="InterPro" id="IPR018490">
    <property type="entry name" value="cNMP-bd_dom_sf"/>
</dbReference>
<proteinExistence type="predicted"/>
<keyword evidence="4" id="KW-1185">Reference proteome</keyword>
<dbReference type="OrthoDB" id="553210at2759"/>
<feature type="region of interest" description="Disordered" evidence="1">
    <location>
        <begin position="371"/>
        <end position="443"/>
    </location>
</feature>
<dbReference type="Gene3D" id="2.60.120.10">
    <property type="entry name" value="Jelly Rolls"/>
    <property type="match status" value="2"/>
</dbReference>
<name>A0A835Y9I6_9CHLO</name>
<organism evidence="3 4">
    <name type="scientific">Edaphochlamys debaryana</name>
    <dbReference type="NCBI Taxonomy" id="47281"/>
    <lineage>
        <taxon>Eukaryota</taxon>
        <taxon>Viridiplantae</taxon>
        <taxon>Chlorophyta</taxon>
        <taxon>core chlorophytes</taxon>
        <taxon>Chlorophyceae</taxon>
        <taxon>CS clade</taxon>
        <taxon>Chlamydomonadales</taxon>
        <taxon>Chlamydomonadales incertae sedis</taxon>
        <taxon>Edaphochlamys</taxon>
    </lineage>
</organism>
<dbReference type="PANTHER" id="PTHR23011">
    <property type="entry name" value="CYCLIC NUCLEOTIDE-BINDING DOMAIN CONTAINING PROTEIN"/>
    <property type="match status" value="1"/>
</dbReference>
<feature type="region of interest" description="Disordered" evidence="1">
    <location>
        <begin position="865"/>
        <end position="907"/>
    </location>
</feature>
<evidence type="ECO:0000313" key="4">
    <source>
        <dbReference type="Proteomes" id="UP000612055"/>
    </source>
</evidence>
<dbReference type="EMBL" id="JAEHOE010000008">
    <property type="protein sequence ID" value="KAG2498797.1"/>
    <property type="molecule type" value="Genomic_DNA"/>
</dbReference>
<reference evidence="3" key="1">
    <citation type="journal article" date="2020" name="bioRxiv">
        <title>Comparative genomics of Chlamydomonas.</title>
        <authorList>
            <person name="Craig R.J."/>
            <person name="Hasan A.R."/>
            <person name="Ness R.W."/>
            <person name="Keightley P.D."/>
        </authorList>
    </citation>
    <scope>NUCLEOTIDE SEQUENCE</scope>
    <source>
        <strain evidence="3">CCAP 11/70</strain>
    </source>
</reference>
<dbReference type="CDD" id="cd00038">
    <property type="entry name" value="CAP_ED"/>
    <property type="match status" value="2"/>
</dbReference>
<sequence length="1503" mass="144916">MGIKDLLRIRPALRSTKELGEIRSALQTNPFFADWDAEALQLISGVLGCVMVAPDDAVIHAGETISCLHIILSGTAEVSIAHPSDPRAPPEFALLPTGAVLGLEALLLHSTAPAAPAAAGTAGGLPFDSTARSPVTAGLGGATLATLTGSGWSDVCARAAGSPKWAAVRSALLCSAIRQLALGAPGERGGRPGAAGAGAGARQSKAGRVTPPPFLAGPAGPGELGALEAGGRSGGGGGVRFSDEGEAEEPAAPPAVAGAEAVRVELLARLLAYIPGILSAMPHMMLLEAARCAFLRTVRPYSVLYGANTAATSQALLLSGEMQVRSLRAAAGGRPALRPAATMGPSAGTGPAAAAAAAAAAALAAESGLRELPSPVTRRSEEPASVRGSTTSVGVAPEEVAGEGEDPGGEFDEVSGGGGAGGGAAVETAEEAERQLAERGSVVGAESRGAVLGELSLPDITGKGRRLPRKATLATGASPAVVLVLPLAALRRGYAATQAQLVAARSAALTSSGGGLEALRSLAPPELAALALACWPLRVSAGAVVARQGGLVEALYVVQEGELRLYDDPESAVQQAAVQQASSLAGRSALAPSATSASASSPSASAGPSAASGPSPAAGVAPALLPLLDDPVFGSELGPLFAKLGGQAAAQAAAAGAAGQGGTAAAAQRATASLVPLMSVGPGGLLGECVLGAIAPGGPESSAINWGSGGGGGGGLLSSGADSAPGGGGNGALTRLPVPPAHGPSLLRSSSINAARTAAAGGGPGGGGGGGGPGSPLRPATVQRSDTGSRLARSLSVSHQAGAAAAAAAAATATDGGGASGSASRAGSRSNSRTVSRAASFSGSAGQPNAATAAAADLAAAASSFGSDGGGRSLGRSYSTVGSTSASSGGAAGSAGPAGPTAGPAGAPSTAALLALQQQPQEGYGFFAATAVVTSPVARLLALPKTALQALPQLRLPLAGVAAEHLAMVERRRRDAGDMHAKLPLVTSLEGLPPPAAAPPDPAALTRRRQAERRAAVEAMQRGGAPRGVRPPEVVLPDEMLARPSLLLERMGFKVPKVRACVPSVDCEAPASPSGASASAASLSTAALSDPPGARSTSYRTLSVSGFTGAGAGMGFSGDGPLPGMRTSNPGLPTAHSGGLLPELTRTRSNVASMLEADMASATAALLGPRRGSGTGMTGPGAAALAAATAAAAGGGGGPVASLASPPLPRLRMSNSGYATDSSVHGRTGHGAIHPHHPLHHPLHPLHAASQHSLRSAPPLQRAPHSPQGAPPPRLSNSGLPASPLSSTALASPLSSTALASYPSGGGAGGTGGLHSPRLMSAMAARLAQLGLGPVSVGAGGAESGFPVAQVPTSPTSSPSAPRTPPPVSPTVGQAPALTSPKGGGAGAGAGSAAAPPPQLPSPSSRSPLLPTMRPSQDGFARGQPSTANDPAAWLADNDLRRGNFSGFVRRPAMAGAGAASATGGSAGVAGQGKGGLSANAALAALGRGPLAGAGTGQGQGGR</sequence>
<dbReference type="Proteomes" id="UP000612055">
    <property type="component" value="Unassembled WGS sequence"/>
</dbReference>
<feature type="compositionally biased region" description="Low complexity" evidence="1">
    <location>
        <begin position="1280"/>
        <end position="1289"/>
    </location>
</feature>
<gene>
    <name evidence="3" type="ORF">HYH03_002991</name>
</gene>
<feature type="compositionally biased region" description="Low complexity" evidence="1">
    <location>
        <begin position="874"/>
        <end position="907"/>
    </location>
</feature>
<feature type="compositionally biased region" description="Low complexity" evidence="1">
    <location>
        <begin position="1402"/>
        <end position="1411"/>
    </location>
</feature>
<feature type="compositionally biased region" description="Gly residues" evidence="1">
    <location>
        <begin position="415"/>
        <end position="424"/>
    </location>
</feature>
<accession>A0A835Y9I6</accession>
<feature type="region of interest" description="Disordered" evidence="1">
    <location>
        <begin position="595"/>
        <end position="615"/>
    </location>
</feature>
<dbReference type="PROSITE" id="PS50042">
    <property type="entry name" value="CNMP_BINDING_3"/>
    <property type="match status" value="2"/>
</dbReference>
<feature type="region of interest" description="Disordered" evidence="1">
    <location>
        <begin position="1214"/>
        <end position="1289"/>
    </location>
</feature>
<feature type="domain" description="Cyclic nucleotide-binding" evidence="2">
    <location>
        <begin position="31"/>
        <end position="119"/>
    </location>
</feature>
<feature type="compositionally biased region" description="Low complexity" evidence="1">
    <location>
        <begin position="821"/>
        <end position="834"/>
    </location>
</feature>
<dbReference type="PANTHER" id="PTHR23011:SF28">
    <property type="entry name" value="CYCLIC NUCLEOTIDE-BINDING DOMAIN CONTAINING PROTEIN"/>
    <property type="match status" value="1"/>
</dbReference>
<feature type="region of interest" description="Disordered" evidence="1">
    <location>
        <begin position="185"/>
        <end position="254"/>
    </location>
</feature>
<feature type="region of interest" description="Disordered" evidence="1">
    <location>
        <begin position="715"/>
        <end position="796"/>
    </location>
</feature>
<feature type="compositionally biased region" description="Basic residues" evidence="1">
    <location>
        <begin position="1233"/>
        <end position="1244"/>
    </location>
</feature>
<feature type="domain" description="Cyclic nucleotide-binding" evidence="2">
    <location>
        <begin position="518"/>
        <end position="590"/>
    </location>
</feature>
<feature type="region of interest" description="Disordered" evidence="1">
    <location>
        <begin position="814"/>
        <end position="847"/>
    </location>
</feature>
<dbReference type="InterPro" id="IPR000595">
    <property type="entry name" value="cNMP-bd_dom"/>
</dbReference>
<evidence type="ECO:0000259" key="2">
    <source>
        <dbReference type="PROSITE" id="PS50042"/>
    </source>
</evidence>
<evidence type="ECO:0000313" key="3">
    <source>
        <dbReference type="EMBL" id="KAG2498797.1"/>
    </source>
</evidence>
<feature type="compositionally biased region" description="Low complexity" evidence="1">
    <location>
        <begin position="1347"/>
        <end position="1361"/>
    </location>
</feature>
<feature type="compositionally biased region" description="Acidic residues" evidence="1">
    <location>
        <begin position="400"/>
        <end position="413"/>
    </location>
</feature>